<dbReference type="GO" id="GO:0016811">
    <property type="term" value="F:hydrolase activity, acting on carbon-nitrogen (but not peptide) bonds, in linear amides"/>
    <property type="evidence" value="ECO:0007669"/>
    <property type="project" value="InterPro"/>
</dbReference>
<evidence type="ECO:0000313" key="9">
    <source>
        <dbReference type="Proteomes" id="UP000245375"/>
    </source>
</evidence>
<dbReference type="PANTHER" id="PTHR34368">
    <property type="entry name" value="OS01G0962200 PROTEIN"/>
    <property type="match status" value="1"/>
</dbReference>
<dbReference type="OrthoDB" id="6088058at2"/>
<protein>
    <submittedName>
        <fullName evidence="8">Alkaline phytoceramidase</fullName>
    </submittedName>
</protein>
<feature type="transmembrane region" description="Helical" evidence="7">
    <location>
        <begin position="189"/>
        <end position="208"/>
    </location>
</feature>
<evidence type="ECO:0000256" key="3">
    <source>
        <dbReference type="ARBA" id="ARBA00022801"/>
    </source>
</evidence>
<gene>
    <name evidence="8" type="ORF">DIS18_08305</name>
</gene>
<feature type="transmembrane region" description="Helical" evidence="7">
    <location>
        <begin position="163"/>
        <end position="182"/>
    </location>
</feature>
<feature type="binding site" evidence="6">
    <location>
        <position position="226"/>
    </location>
    <ligand>
        <name>Zn(2+)</name>
        <dbReference type="ChEBI" id="CHEBI:29105"/>
        <note>catalytic</note>
    </ligand>
</feature>
<feature type="transmembrane region" description="Helical" evidence="7">
    <location>
        <begin position="223"/>
        <end position="241"/>
    </location>
</feature>
<reference evidence="8 9" key="2">
    <citation type="submission" date="2018-05" db="EMBL/GenBank/DDBJ databases">
        <title>Algibacter marinivivus sp. nov., isolated from sample around a algae.</title>
        <authorList>
            <person name="Zhong X."/>
        </authorList>
    </citation>
    <scope>NUCLEOTIDE SEQUENCE [LARGE SCALE GENOMIC DNA]</scope>
    <source>
        <strain evidence="8 9">ZY111</strain>
    </source>
</reference>
<comment type="subcellular location">
    <subcellularLocation>
        <location evidence="1">Membrane</location>
        <topology evidence="1">Multi-pass membrane protein</topology>
    </subcellularLocation>
</comment>
<feature type="transmembrane region" description="Helical" evidence="7">
    <location>
        <begin position="12"/>
        <end position="32"/>
    </location>
</feature>
<keyword evidence="6" id="KW-0479">Metal-binding</keyword>
<reference evidence="9" key="1">
    <citation type="submission" date="2018-05" db="EMBL/GenBank/DDBJ databases">
        <title>Algibacter marinivivus sp. nov., isolated from sample around a algae.</title>
        <authorList>
            <person name="Lu D."/>
        </authorList>
    </citation>
    <scope>NUCLEOTIDE SEQUENCE [LARGE SCALE GENOMIC DNA]</scope>
    <source>
        <strain evidence="9">ZY111</strain>
    </source>
</reference>
<sequence length="250" mass="29097">MNKVQINQNKEKIGFYVITIFAITIMFLMPPINQDGSYHQFVDSNKIANIPNFWNVISNIPFLLVGILGLYKLNFITQNKIQYLIFFSGIILVSIGSSYYHLNPNNTTLVWDRLPMTIVFMSLVSIIISEFVNNKKGQLLLIPMLFIGLLSIFYWIVFNDLRLYVFVQFYPLLLIPVILVFYKSNYNLVFGYWLLLIAYIIAKVFEYFDEQIFDNLGVISGHSLKHLVAAIGLYILTYTFIKRNLINLNN</sequence>
<feature type="transmembrane region" description="Helical" evidence="7">
    <location>
        <begin position="52"/>
        <end position="71"/>
    </location>
</feature>
<dbReference type="GO" id="GO:0016020">
    <property type="term" value="C:membrane"/>
    <property type="evidence" value="ECO:0007669"/>
    <property type="project" value="UniProtKB-SubCell"/>
</dbReference>
<feature type="transmembrane region" description="Helical" evidence="7">
    <location>
        <begin position="139"/>
        <end position="157"/>
    </location>
</feature>
<comment type="cofactor">
    <cofactor evidence="6">
        <name>Zn(2+)</name>
        <dbReference type="ChEBI" id="CHEBI:29105"/>
    </cofactor>
</comment>
<keyword evidence="4 7" id="KW-1133">Transmembrane helix</keyword>
<evidence type="ECO:0000256" key="6">
    <source>
        <dbReference type="PIRSR" id="PIRSR608901-2"/>
    </source>
</evidence>
<dbReference type="RefSeq" id="WP_109352517.1">
    <property type="nucleotide sequence ID" value="NZ_QFRI01000001.1"/>
</dbReference>
<comment type="caution">
    <text evidence="8">The sequence shown here is derived from an EMBL/GenBank/DDBJ whole genome shotgun (WGS) entry which is preliminary data.</text>
</comment>
<feature type="binding site" evidence="6">
    <location>
        <position position="222"/>
    </location>
    <ligand>
        <name>Zn(2+)</name>
        <dbReference type="ChEBI" id="CHEBI:29105"/>
        <note>catalytic</note>
    </ligand>
</feature>
<organism evidence="8 9">
    <name type="scientific">Algibacter marinivivus</name>
    <dbReference type="NCBI Taxonomy" id="2100723"/>
    <lineage>
        <taxon>Bacteria</taxon>
        <taxon>Pseudomonadati</taxon>
        <taxon>Bacteroidota</taxon>
        <taxon>Flavobacteriia</taxon>
        <taxon>Flavobacteriales</taxon>
        <taxon>Flavobacteriaceae</taxon>
        <taxon>Algibacter</taxon>
    </lineage>
</organism>
<evidence type="ECO:0000256" key="7">
    <source>
        <dbReference type="SAM" id="Phobius"/>
    </source>
</evidence>
<keyword evidence="2 7" id="KW-0812">Transmembrane</keyword>
<evidence type="ECO:0000256" key="1">
    <source>
        <dbReference type="ARBA" id="ARBA00004141"/>
    </source>
</evidence>
<feature type="transmembrane region" description="Helical" evidence="7">
    <location>
        <begin position="114"/>
        <end position="132"/>
    </location>
</feature>
<keyword evidence="3" id="KW-0378">Hydrolase</keyword>
<dbReference type="AlphaFoldDB" id="A0A2U2X9R4"/>
<keyword evidence="5 7" id="KW-0472">Membrane</keyword>
<feature type="transmembrane region" description="Helical" evidence="7">
    <location>
        <begin position="83"/>
        <end position="102"/>
    </location>
</feature>
<feature type="binding site" evidence="6">
    <location>
        <position position="101"/>
    </location>
    <ligand>
        <name>Zn(2+)</name>
        <dbReference type="ChEBI" id="CHEBI:29105"/>
        <note>catalytic</note>
    </ligand>
</feature>
<dbReference type="Proteomes" id="UP000245375">
    <property type="component" value="Unassembled WGS sequence"/>
</dbReference>
<dbReference type="EMBL" id="QFRI01000001">
    <property type="protein sequence ID" value="PWH84512.1"/>
    <property type="molecule type" value="Genomic_DNA"/>
</dbReference>
<dbReference type="GO" id="GO:0046872">
    <property type="term" value="F:metal ion binding"/>
    <property type="evidence" value="ECO:0007669"/>
    <property type="project" value="UniProtKB-KW"/>
</dbReference>
<evidence type="ECO:0000313" key="8">
    <source>
        <dbReference type="EMBL" id="PWH84512.1"/>
    </source>
</evidence>
<keyword evidence="9" id="KW-1185">Reference proteome</keyword>
<dbReference type="GO" id="GO:0006672">
    <property type="term" value="P:ceramide metabolic process"/>
    <property type="evidence" value="ECO:0007669"/>
    <property type="project" value="InterPro"/>
</dbReference>
<evidence type="ECO:0000256" key="4">
    <source>
        <dbReference type="ARBA" id="ARBA00022989"/>
    </source>
</evidence>
<dbReference type="InterPro" id="IPR008901">
    <property type="entry name" value="ACER"/>
</dbReference>
<keyword evidence="6" id="KW-0862">Zinc</keyword>
<dbReference type="Pfam" id="PF05875">
    <property type="entry name" value="Ceramidase"/>
    <property type="match status" value="1"/>
</dbReference>
<accession>A0A2U2X9R4</accession>
<dbReference type="PANTHER" id="PTHR34368:SF1">
    <property type="entry name" value="OS01G0962200 PROTEIN"/>
    <property type="match status" value="1"/>
</dbReference>
<name>A0A2U2X9R4_9FLAO</name>
<proteinExistence type="predicted"/>
<evidence type="ECO:0000256" key="2">
    <source>
        <dbReference type="ARBA" id="ARBA00022692"/>
    </source>
</evidence>
<evidence type="ECO:0000256" key="5">
    <source>
        <dbReference type="ARBA" id="ARBA00023136"/>
    </source>
</evidence>